<feature type="domain" description="TonB C-terminal" evidence="1">
    <location>
        <begin position="73"/>
        <end position="140"/>
    </location>
</feature>
<proteinExistence type="predicted"/>
<organism evidence="2 3">
    <name type="scientific">Candidatus Opimibacter skivensis</name>
    <dbReference type="NCBI Taxonomy" id="2982028"/>
    <lineage>
        <taxon>Bacteria</taxon>
        <taxon>Pseudomonadati</taxon>
        <taxon>Bacteroidota</taxon>
        <taxon>Saprospiria</taxon>
        <taxon>Saprospirales</taxon>
        <taxon>Saprospiraceae</taxon>
        <taxon>Candidatus Opimibacter</taxon>
    </lineage>
</organism>
<dbReference type="InterPro" id="IPR037682">
    <property type="entry name" value="TonB_C"/>
</dbReference>
<gene>
    <name evidence="2" type="ORF">IPP15_14745</name>
</gene>
<dbReference type="Pfam" id="PF03544">
    <property type="entry name" value="TonB_C"/>
    <property type="match status" value="1"/>
</dbReference>
<evidence type="ECO:0000313" key="3">
    <source>
        <dbReference type="Proteomes" id="UP000808337"/>
    </source>
</evidence>
<accession>A0A9D7SZE4</accession>
<dbReference type="GO" id="GO:0055085">
    <property type="term" value="P:transmembrane transport"/>
    <property type="evidence" value="ECO:0007669"/>
    <property type="project" value="InterPro"/>
</dbReference>
<dbReference type="InterPro" id="IPR051045">
    <property type="entry name" value="TonB-dependent_transducer"/>
</dbReference>
<comment type="caution">
    <text evidence="2">The sequence shown here is derived from an EMBL/GenBank/DDBJ whole genome shotgun (WGS) entry which is preliminary data.</text>
</comment>
<protein>
    <submittedName>
        <fullName evidence="2">Energy transducer TonB</fullName>
    </submittedName>
</protein>
<evidence type="ECO:0000313" key="2">
    <source>
        <dbReference type="EMBL" id="MBK9983614.1"/>
    </source>
</evidence>
<dbReference type="PANTHER" id="PTHR33446">
    <property type="entry name" value="PROTEIN TONB-RELATED"/>
    <property type="match status" value="1"/>
</dbReference>
<name>A0A9D7SZE4_9BACT</name>
<dbReference type="EMBL" id="JADKGY010000022">
    <property type="protein sequence ID" value="MBK9983614.1"/>
    <property type="molecule type" value="Genomic_DNA"/>
</dbReference>
<dbReference type="Gene3D" id="3.30.1150.10">
    <property type="match status" value="1"/>
</dbReference>
<sequence>MIQNSMIKLLILFLFIGFHISLQAQVEDVKWEDLKINFTEKEPAFIGGTEEMYRFIYKNIRSTAPCQQESANTKVEVQFAVLTTGYVTNLKVISDKKNGCNDEALRVVSLMKGGVPCWNPGEHNGKKESMTFTLPIMFNIK</sequence>
<evidence type="ECO:0000259" key="1">
    <source>
        <dbReference type="Pfam" id="PF03544"/>
    </source>
</evidence>
<dbReference type="AlphaFoldDB" id="A0A9D7SZE4"/>
<dbReference type="Proteomes" id="UP000808337">
    <property type="component" value="Unassembled WGS sequence"/>
</dbReference>
<dbReference type="SUPFAM" id="SSF74653">
    <property type="entry name" value="TolA/TonB C-terminal domain"/>
    <property type="match status" value="1"/>
</dbReference>
<dbReference type="GO" id="GO:0098797">
    <property type="term" value="C:plasma membrane protein complex"/>
    <property type="evidence" value="ECO:0007669"/>
    <property type="project" value="TreeGrafter"/>
</dbReference>
<dbReference type="PANTHER" id="PTHR33446:SF2">
    <property type="entry name" value="PROTEIN TONB"/>
    <property type="match status" value="1"/>
</dbReference>
<reference evidence="2 3" key="1">
    <citation type="submission" date="2020-10" db="EMBL/GenBank/DDBJ databases">
        <title>Connecting structure to function with the recovery of over 1000 high-quality activated sludge metagenome-assembled genomes encoding full-length rRNA genes using long-read sequencing.</title>
        <authorList>
            <person name="Singleton C.M."/>
            <person name="Petriglieri F."/>
            <person name="Kristensen J.M."/>
            <person name="Kirkegaard R.H."/>
            <person name="Michaelsen T.Y."/>
            <person name="Andersen M.H."/>
            <person name="Karst S.M."/>
            <person name="Dueholm M.S."/>
            <person name="Nielsen P.H."/>
            <person name="Albertsen M."/>
        </authorList>
    </citation>
    <scope>NUCLEOTIDE SEQUENCE [LARGE SCALE GENOMIC DNA]</scope>
    <source>
        <strain evidence="2">Ribe_18-Q3-R11-54_MAXAC.273</strain>
    </source>
</reference>
<dbReference type="GO" id="GO:0031992">
    <property type="term" value="F:energy transducer activity"/>
    <property type="evidence" value="ECO:0007669"/>
    <property type="project" value="TreeGrafter"/>
</dbReference>